<sequence length="83" mass="9011">MIPLGLLSTGEHGEIVEIRIAPSSASCCEKTKCDCRIEDLGLRIGKTVQMLNNGSPVLLKVDESRIAVDRSMAMKILIKEAGR</sequence>
<accession>A0A6V8MIU7</accession>
<gene>
    <name evidence="3" type="ORF">GMST_22020</name>
</gene>
<dbReference type="EMBL" id="BLXX01000005">
    <property type="protein sequence ID" value="GFO59877.1"/>
    <property type="molecule type" value="Genomic_DNA"/>
</dbReference>
<evidence type="ECO:0000313" key="4">
    <source>
        <dbReference type="Proteomes" id="UP000556026"/>
    </source>
</evidence>
<feature type="domain" description="Ferrous iron transporter FeoA-like" evidence="2">
    <location>
        <begin position="2"/>
        <end position="80"/>
    </location>
</feature>
<dbReference type="PANTHER" id="PTHR43151:SF1">
    <property type="entry name" value="SSR2333 PROTEIN"/>
    <property type="match status" value="1"/>
</dbReference>
<dbReference type="InterPro" id="IPR038157">
    <property type="entry name" value="FeoA_core_dom"/>
</dbReference>
<dbReference type="AlphaFoldDB" id="A0A6V8MIU7"/>
<protein>
    <submittedName>
        <fullName evidence="3">Iron transporter FeoA</fullName>
    </submittedName>
</protein>
<keyword evidence="1" id="KW-0408">Iron</keyword>
<evidence type="ECO:0000313" key="3">
    <source>
        <dbReference type="EMBL" id="GFO59877.1"/>
    </source>
</evidence>
<dbReference type="RefSeq" id="WP_183354696.1">
    <property type="nucleotide sequence ID" value="NZ_BLXX01000005.1"/>
</dbReference>
<organism evidence="3 4">
    <name type="scientific">Geomonas silvestris</name>
    <dbReference type="NCBI Taxonomy" id="2740184"/>
    <lineage>
        <taxon>Bacteria</taxon>
        <taxon>Pseudomonadati</taxon>
        <taxon>Thermodesulfobacteriota</taxon>
        <taxon>Desulfuromonadia</taxon>
        <taxon>Geobacterales</taxon>
        <taxon>Geobacteraceae</taxon>
        <taxon>Geomonas</taxon>
    </lineage>
</organism>
<dbReference type="InterPro" id="IPR008988">
    <property type="entry name" value="Transcriptional_repressor_C"/>
</dbReference>
<proteinExistence type="predicted"/>
<dbReference type="GO" id="GO:0046914">
    <property type="term" value="F:transition metal ion binding"/>
    <property type="evidence" value="ECO:0007669"/>
    <property type="project" value="InterPro"/>
</dbReference>
<keyword evidence="4" id="KW-1185">Reference proteome</keyword>
<dbReference type="InterPro" id="IPR053184">
    <property type="entry name" value="FeoA-like"/>
</dbReference>
<name>A0A6V8MIU7_9BACT</name>
<reference evidence="4" key="1">
    <citation type="submission" date="2020-06" db="EMBL/GenBank/DDBJ databases">
        <title>Draft genomic sequence of Geomonas sp. Red330.</title>
        <authorList>
            <person name="Itoh H."/>
            <person name="Zhenxing X."/>
            <person name="Ushijima N."/>
            <person name="Masuda Y."/>
            <person name="Shiratori Y."/>
            <person name="Senoo K."/>
        </authorList>
    </citation>
    <scope>NUCLEOTIDE SEQUENCE [LARGE SCALE GENOMIC DNA]</scope>
    <source>
        <strain evidence="4">Red330</strain>
    </source>
</reference>
<dbReference type="PANTHER" id="PTHR43151">
    <property type="entry name" value="FEOA FAMILY PROTEIN"/>
    <property type="match status" value="1"/>
</dbReference>
<dbReference type="SMART" id="SM00899">
    <property type="entry name" value="FeoA"/>
    <property type="match status" value="1"/>
</dbReference>
<dbReference type="InterPro" id="IPR007167">
    <property type="entry name" value="Fe-transptr_FeoA-like"/>
</dbReference>
<comment type="caution">
    <text evidence="3">The sequence shown here is derived from an EMBL/GenBank/DDBJ whole genome shotgun (WGS) entry which is preliminary data.</text>
</comment>
<evidence type="ECO:0000259" key="2">
    <source>
        <dbReference type="SMART" id="SM00899"/>
    </source>
</evidence>
<evidence type="ECO:0000256" key="1">
    <source>
        <dbReference type="ARBA" id="ARBA00023004"/>
    </source>
</evidence>
<dbReference type="SUPFAM" id="SSF50037">
    <property type="entry name" value="C-terminal domain of transcriptional repressors"/>
    <property type="match status" value="1"/>
</dbReference>
<dbReference type="Pfam" id="PF04023">
    <property type="entry name" value="FeoA"/>
    <property type="match status" value="1"/>
</dbReference>
<dbReference type="Gene3D" id="2.30.30.90">
    <property type="match status" value="1"/>
</dbReference>
<dbReference type="Proteomes" id="UP000556026">
    <property type="component" value="Unassembled WGS sequence"/>
</dbReference>